<organism evidence="4 5">
    <name type="scientific">Paramuricea clavata</name>
    <name type="common">Red gorgonian</name>
    <name type="synonym">Violescent sea-whip</name>
    <dbReference type="NCBI Taxonomy" id="317549"/>
    <lineage>
        <taxon>Eukaryota</taxon>
        <taxon>Metazoa</taxon>
        <taxon>Cnidaria</taxon>
        <taxon>Anthozoa</taxon>
        <taxon>Octocorallia</taxon>
        <taxon>Malacalcyonacea</taxon>
        <taxon>Plexauridae</taxon>
        <taxon>Paramuricea</taxon>
    </lineage>
</organism>
<dbReference type="SMART" id="SM00228">
    <property type="entry name" value="PDZ"/>
    <property type="match status" value="1"/>
</dbReference>
<dbReference type="InterPro" id="IPR000651">
    <property type="entry name" value="Ras-like_Gua-exchang_fac_N"/>
</dbReference>
<dbReference type="GO" id="GO:0032426">
    <property type="term" value="C:stereocilium tip"/>
    <property type="evidence" value="ECO:0007669"/>
    <property type="project" value="TreeGrafter"/>
</dbReference>
<protein>
    <submittedName>
        <fullName evidence="4">Rap guanine nucleotide exchange factor 6, partial</fullName>
    </submittedName>
</protein>
<dbReference type="PROSITE" id="PS50106">
    <property type="entry name" value="PDZ"/>
    <property type="match status" value="1"/>
</dbReference>
<dbReference type="InterPro" id="IPR001478">
    <property type="entry name" value="PDZ"/>
</dbReference>
<dbReference type="InterPro" id="IPR051844">
    <property type="entry name" value="USH2_Complex_Protein"/>
</dbReference>
<proteinExistence type="predicted"/>
<keyword evidence="5" id="KW-1185">Reference proteome</keyword>
<dbReference type="Proteomes" id="UP001152795">
    <property type="component" value="Unassembled WGS sequence"/>
</dbReference>
<dbReference type="SUPFAM" id="SSF50156">
    <property type="entry name" value="PDZ domain-like"/>
    <property type="match status" value="1"/>
</dbReference>
<dbReference type="EMBL" id="CACRXK020003046">
    <property type="protein sequence ID" value="CAB3997192.1"/>
    <property type="molecule type" value="Genomic_DNA"/>
</dbReference>
<name>A0A7D9I1X0_PARCT</name>
<dbReference type="SUPFAM" id="SSF48366">
    <property type="entry name" value="Ras GEF"/>
    <property type="match status" value="1"/>
</dbReference>
<gene>
    <name evidence="4" type="ORF">PACLA_8A068299</name>
</gene>
<dbReference type="Pfam" id="PF00595">
    <property type="entry name" value="PDZ"/>
    <property type="match status" value="1"/>
</dbReference>
<keyword evidence="2" id="KW-0677">Repeat</keyword>
<dbReference type="GO" id="GO:0005929">
    <property type="term" value="C:cilium"/>
    <property type="evidence" value="ECO:0007669"/>
    <property type="project" value="TreeGrafter"/>
</dbReference>
<dbReference type="InterPro" id="IPR036034">
    <property type="entry name" value="PDZ_sf"/>
</dbReference>
<comment type="subcellular location">
    <subcellularLocation>
        <location evidence="1">Cell projection</location>
    </subcellularLocation>
</comment>
<reference evidence="4" key="1">
    <citation type="submission" date="2020-04" db="EMBL/GenBank/DDBJ databases">
        <authorList>
            <person name="Alioto T."/>
            <person name="Alioto T."/>
            <person name="Gomez Garrido J."/>
        </authorList>
    </citation>
    <scope>NUCLEOTIDE SEQUENCE</scope>
    <source>
        <strain evidence="4">A484AB</strain>
    </source>
</reference>
<dbReference type="Gene3D" id="1.20.870.10">
    <property type="entry name" value="Son of sevenless (SoS) protein Chain: S domain 1"/>
    <property type="match status" value="1"/>
</dbReference>
<dbReference type="SMART" id="SM00229">
    <property type="entry name" value="RasGEFN"/>
    <property type="match status" value="1"/>
</dbReference>
<dbReference type="CDD" id="cd06755">
    <property type="entry name" value="PDZ_RapGEF2_RapGEF6-like"/>
    <property type="match status" value="1"/>
</dbReference>
<evidence type="ECO:0000256" key="2">
    <source>
        <dbReference type="ARBA" id="ARBA00022737"/>
    </source>
</evidence>
<comment type="caution">
    <text evidence="4">The sequence shown here is derived from an EMBL/GenBank/DDBJ whole genome shotgun (WGS) entry which is preliminary data.</text>
</comment>
<dbReference type="PROSITE" id="PS50212">
    <property type="entry name" value="RASGEF_NTER"/>
    <property type="match status" value="1"/>
</dbReference>
<dbReference type="GO" id="GO:0005886">
    <property type="term" value="C:plasma membrane"/>
    <property type="evidence" value="ECO:0007669"/>
    <property type="project" value="TreeGrafter"/>
</dbReference>
<dbReference type="CDD" id="cd06224">
    <property type="entry name" value="REM"/>
    <property type="match status" value="1"/>
</dbReference>
<evidence type="ECO:0000256" key="3">
    <source>
        <dbReference type="ARBA" id="ARBA00023273"/>
    </source>
</evidence>
<evidence type="ECO:0000256" key="1">
    <source>
        <dbReference type="ARBA" id="ARBA00004316"/>
    </source>
</evidence>
<evidence type="ECO:0000313" key="4">
    <source>
        <dbReference type="EMBL" id="CAB3997192.1"/>
    </source>
</evidence>
<dbReference type="AlphaFoldDB" id="A0A7D9I1X0"/>
<dbReference type="Pfam" id="PF00618">
    <property type="entry name" value="RasGEF_N"/>
    <property type="match status" value="1"/>
</dbReference>
<accession>A0A7D9I1X0</accession>
<dbReference type="Gene3D" id="2.30.42.10">
    <property type="match status" value="1"/>
</dbReference>
<dbReference type="GO" id="GO:0002142">
    <property type="term" value="C:stereocilia ankle link complex"/>
    <property type="evidence" value="ECO:0007669"/>
    <property type="project" value="TreeGrafter"/>
</dbReference>
<sequence>AQPKRLVDHLVEDHSVVDPTFVEDFLLTYRTFFNEPTDICSQLLDWFDIPDLRDKVTRVMLLWVINHFNSDFEDSPSMEKHLDRFEKGLEKHSMVGQLRLLHIACSSKARVRKVTLAHPSKDSSLNFSITGGKDRGFGIFIAKVKKGSKIEQAGLRRGDQILEVNGQNFENMTLAKGKDILKNQTNLNISVKHNIAVFKELLGSPLKRSSNLKAKKSEVQRSSSDSCDKRFGFMNRNNDPLYYSDYSGKKLGNAFGGIYATTRIKKTFMKFTTLPRSPKGEKDVKALYGISYDDSSLVNTKKHAMSNGTLRAYSSSENIAEDETDHVQPDQVIRIYKADHTSKYFVIYQV</sequence>
<dbReference type="InterPro" id="IPR023578">
    <property type="entry name" value="Ras_GEF_dom_sf"/>
</dbReference>
<dbReference type="PANTHER" id="PTHR23116">
    <property type="entry name" value="PDZ DOMAIN CONTAINING WHIRLIN AND HARMONIN-RELATED"/>
    <property type="match status" value="1"/>
</dbReference>
<dbReference type="PANTHER" id="PTHR23116:SF36">
    <property type="entry name" value="HARMONIN"/>
    <property type="match status" value="1"/>
</dbReference>
<dbReference type="OrthoDB" id="5971488at2759"/>
<keyword evidence="3" id="KW-0966">Cell projection</keyword>
<evidence type="ECO:0000313" key="5">
    <source>
        <dbReference type="Proteomes" id="UP001152795"/>
    </source>
</evidence>
<feature type="non-terminal residue" evidence="4">
    <location>
        <position position="350"/>
    </location>
</feature>